<keyword evidence="4 7" id="KW-1133">Transmembrane helix</keyword>
<evidence type="ECO:0000259" key="8">
    <source>
        <dbReference type="PROSITE" id="PS51382"/>
    </source>
</evidence>
<evidence type="ECO:0000313" key="9">
    <source>
        <dbReference type="EMBL" id="KAG0661054.1"/>
    </source>
</evidence>
<keyword evidence="2" id="KW-0813">Transport</keyword>
<dbReference type="EMBL" id="PUHQ01000038">
    <property type="protein sequence ID" value="KAG0661054.1"/>
    <property type="molecule type" value="Genomic_DNA"/>
</dbReference>
<feature type="transmembrane region" description="Helical" evidence="7">
    <location>
        <begin position="752"/>
        <end position="774"/>
    </location>
</feature>
<feature type="transmembrane region" description="Helical" evidence="7">
    <location>
        <begin position="883"/>
        <end position="903"/>
    </location>
</feature>
<feature type="domain" description="SPX" evidence="8">
    <location>
        <begin position="61"/>
        <end position="460"/>
    </location>
</feature>
<evidence type="ECO:0000256" key="7">
    <source>
        <dbReference type="SAM" id="Phobius"/>
    </source>
</evidence>
<name>A0A9P6W0A5_RHOMI</name>
<dbReference type="CDD" id="cd14478">
    <property type="entry name" value="SPX_PHO87_PHO90_like"/>
    <property type="match status" value="1"/>
</dbReference>
<evidence type="ECO:0000256" key="4">
    <source>
        <dbReference type="ARBA" id="ARBA00022989"/>
    </source>
</evidence>
<reference evidence="9 10" key="1">
    <citation type="submission" date="2020-11" db="EMBL/GenBank/DDBJ databases">
        <title>Kefir isolates.</title>
        <authorList>
            <person name="Marcisauskas S."/>
            <person name="Kim Y."/>
            <person name="Blasche S."/>
        </authorList>
    </citation>
    <scope>NUCLEOTIDE SEQUENCE [LARGE SCALE GENOMIC DNA]</scope>
    <source>
        <strain evidence="9 10">KR</strain>
    </source>
</reference>
<dbReference type="InterPro" id="IPR004331">
    <property type="entry name" value="SPX_dom"/>
</dbReference>
<evidence type="ECO:0000256" key="6">
    <source>
        <dbReference type="SAM" id="MobiDB-lite"/>
    </source>
</evidence>
<dbReference type="OrthoDB" id="10260443at2759"/>
<evidence type="ECO:0000256" key="3">
    <source>
        <dbReference type="ARBA" id="ARBA00022692"/>
    </source>
</evidence>
<dbReference type="InterPro" id="IPR004680">
    <property type="entry name" value="Cit_transptr-like_dom"/>
</dbReference>
<feature type="region of interest" description="Disordered" evidence="6">
    <location>
        <begin position="22"/>
        <end position="58"/>
    </location>
</feature>
<keyword evidence="10" id="KW-1185">Reference proteome</keyword>
<keyword evidence="5 7" id="KW-0472">Membrane</keyword>
<feature type="transmembrane region" description="Helical" evidence="7">
    <location>
        <begin position="964"/>
        <end position="986"/>
    </location>
</feature>
<dbReference type="CDD" id="cd01115">
    <property type="entry name" value="SLC13_permease"/>
    <property type="match status" value="1"/>
</dbReference>
<organism evidence="9 10">
    <name type="scientific">Rhodotorula mucilaginosa</name>
    <name type="common">Yeast</name>
    <name type="synonym">Rhodotorula rubra</name>
    <dbReference type="NCBI Taxonomy" id="5537"/>
    <lineage>
        <taxon>Eukaryota</taxon>
        <taxon>Fungi</taxon>
        <taxon>Dikarya</taxon>
        <taxon>Basidiomycota</taxon>
        <taxon>Pucciniomycotina</taxon>
        <taxon>Microbotryomycetes</taxon>
        <taxon>Sporidiobolales</taxon>
        <taxon>Sporidiobolaceae</taxon>
        <taxon>Rhodotorula</taxon>
    </lineage>
</organism>
<feature type="compositionally biased region" description="Basic residues" evidence="6">
    <location>
        <begin position="365"/>
        <end position="376"/>
    </location>
</feature>
<feature type="transmembrane region" description="Helical" evidence="7">
    <location>
        <begin position="665"/>
        <end position="688"/>
    </location>
</feature>
<dbReference type="PROSITE" id="PS51382">
    <property type="entry name" value="SPX"/>
    <property type="match status" value="1"/>
</dbReference>
<feature type="compositionally biased region" description="Low complexity" evidence="6">
    <location>
        <begin position="306"/>
        <end position="317"/>
    </location>
</feature>
<dbReference type="GO" id="GO:0006797">
    <property type="term" value="P:polyphosphate metabolic process"/>
    <property type="evidence" value="ECO:0007669"/>
    <property type="project" value="TreeGrafter"/>
</dbReference>
<feature type="transmembrane region" description="Helical" evidence="7">
    <location>
        <begin position="923"/>
        <end position="952"/>
    </location>
</feature>
<comment type="caution">
    <text evidence="9">The sequence shown here is derived from an EMBL/GenBank/DDBJ whole genome shotgun (WGS) entry which is preliminary data.</text>
</comment>
<feature type="transmembrane region" description="Helical" evidence="7">
    <location>
        <begin position="780"/>
        <end position="805"/>
    </location>
</feature>
<dbReference type="Pfam" id="PF03105">
    <property type="entry name" value="SPX"/>
    <property type="match status" value="2"/>
</dbReference>
<feature type="transmembrane region" description="Helical" evidence="7">
    <location>
        <begin position="713"/>
        <end position="740"/>
    </location>
</feature>
<protein>
    <submittedName>
        <fullName evidence="9">Low-affinity phosphate transporter</fullName>
    </submittedName>
</protein>
<feature type="transmembrane region" description="Helical" evidence="7">
    <location>
        <begin position="613"/>
        <end position="644"/>
    </location>
</feature>
<dbReference type="GO" id="GO:0005886">
    <property type="term" value="C:plasma membrane"/>
    <property type="evidence" value="ECO:0007669"/>
    <property type="project" value="TreeGrafter"/>
</dbReference>
<gene>
    <name evidence="9" type="primary">PHO91</name>
    <name evidence="9" type="ORF">C6P46_004161</name>
</gene>
<evidence type="ECO:0000256" key="1">
    <source>
        <dbReference type="ARBA" id="ARBA00004141"/>
    </source>
</evidence>
<feature type="compositionally biased region" description="Acidic residues" evidence="6">
    <location>
        <begin position="183"/>
        <end position="195"/>
    </location>
</feature>
<evidence type="ECO:0000313" key="10">
    <source>
        <dbReference type="Proteomes" id="UP000777482"/>
    </source>
</evidence>
<dbReference type="PANTHER" id="PTHR10283">
    <property type="entry name" value="SOLUTE CARRIER FAMILY 13 MEMBER"/>
    <property type="match status" value="1"/>
</dbReference>
<feature type="transmembrane region" description="Helical" evidence="7">
    <location>
        <begin position="826"/>
        <end position="843"/>
    </location>
</feature>
<accession>A0A9P6W0A5</accession>
<dbReference type="Pfam" id="PF03600">
    <property type="entry name" value="CitMHS"/>
    <property type="match status" value="1"/>
</dbReference>
<dbReference type="Proteomes" id="UP000777482">
    <property type="component" value="Unassembled WGS sequence"/>
</dbReference>
<feature type="region of interest" description="Disordered" evidence="6">
    <location>
        <begin position="104"/>
        <end position="123"/>
    </location>
</feature>
<dbReference type="PANTHER" id="PTHR10283:SF92">
    <property type="entry name" value="LOW-AFFINITY PHOSPHATE TRANSPORTER PHO91"/>
    <property type="match status" value="1"/>
</dbReference>
<feature type="compositionally biased region" description="Basic residues" evidence="6">
    <location>
        <begin position="269"/>
        <end position="278"/>
    </location>
</feature>
<comment type="subcellular location">
    <subcellularLocation>
        <location evidence="1">Membrane</location>
        <topology evidence="1">Multi-pass membrane protein</topology>
    </subcellularLocation>
</comment>
<feature type="transmembrane region" description="Helical" evidence="7">
    <location>
        <begin position="579"/>
        <end position="601"/>
    </location>
</feature>
<proteinExistence type="predicted"/>
<evidence type="ECO:0000256" key="5">
    <source>
        <dbReference type="ARBA" id="ARBA00023136"/>
    </source>
</evidence>
<evidence type="ECO:0000256" key="2">
    <source>
        <dbReference type="ARBA" id="ARBA00022448"/>
    </source>
</evidence>
<keyword evidence="3 7" id="KW-0812">Transmembrane</keyword>
<feature type="transmembrane region" description="Helical" evidence="7">
    <location>
        <begin position="849"/>
        <end position="871"/>
    </location>
</feature>
<feature type="transmembrane region" description="Helical" evidence="7">
    <location>
        <begin position="1006"/>
        <end position="1029"/>
    </location>
</feature>
<dbReference type="GO" id="GO:0005315">
    <property type="term" value="F:phosphate transmembrane transporter activity"/>
    <property type="evidence" value="ECO:0007669"/>
    <property type="project" value="TreeGrafter"/>
</dbReference>
<dbReference type="GO" id="GO:0006817">
    <property type="term" value="P:phosphate ion transport"/>
    <property type="evidence" value="ECO:0007669"/>
    <property type="project" value="TreeGrafter"/>
</dbReference>
<feature type="compositionally biased region" description="Acidic residues" evidence="6">
    <location>
        <begin position="227"/>
        <end position="245"/>
    </location>
</feature>
<feature type="region of interest" description="Disordered" evidence="6">
    <location>
        <begin position="183"/>
        <end position="376"/>
    </location>
</feature>
<dbReference type="AlphaFoldDB" id="A0A9P6W0A5"/>
<sequence>MPDWPEIWTRLVKRSIPSAVPDELDQLELAPLTRPDDEPDSSTRPASPRQQQQQRRRAGKMKFAHSLLFNAVPDWTNHYLAYDALKAQIYKFEKQAVLQQAATGPATSYRDEPSDLEAGAAAGPVDKIKKENEKTFIKLLDKELHKITEFYVAKGAPASVFRERELLGDLVLLQEDLDRLGEDEEADFDASDEEGSSPRRARRLSTASQRIRRRPSAGLTATSGGSDSEEDLGEEERSGEDDEDTEERKKGTFARLLNDPREYSEAARAGRKTARQRRQHPDTSGSRSRTVAGGGAGKASKRRARALSSASETGDLLGLEEEREDANGQLTTGDDVTDDASPAARRPPLVTLGSDPAAAPSSPTKARRSSMSKGARRALSQIMGGTFLTEEESPAQGAGWDGLSDWAIDTRIMFKRRLAALFTSLSELKQYVDLNYTGLSKVLKKYDKITNSSLREHYMKTVVDHTFPFERSTQQRLQQGVQSIVPLYADLATGGDIDLALKQLKAHLREHVVWERNTVWREMIGLERRGWGTVGRARHNGSDADIGGTGVDLPLVQPASPPTGLLEGKRRRSRYGLPSWINSQTLAGAIAIMLFLFILSGSWFDRIEEQNCLALLAVVIIFWALEIMPLFVTALMVPLLVVVLRVLRSTDGEDRRLTSPEATKYIFSQMFSPTIMLLLGGFTLAAALSKQNIDKVLATKVLSLAGTKPRSVLFAYMLVACFASMWISNVAAPVLCYSLIQPILRTLPSRSAFPKALILGIALASNIGGLASPISSPQNLIALDISIPVSFTCVVLIWCILLWTYRSGNSVAINPVRVNKEPFTKKQWFVSIVTIATIILWCVESKLEGVFGDMGIIAILPIVAFYGSGILRKADFDHSPWSIVFLAMGGIALGKAVLSSGLLDDIDALIQQVVLGLDIWPILALFSVLVLVIGTFISHTIAAVLVVPIASTIGNAMDSPHPRLLILATAMICSAGMGLPVSGFPKMNSVNGAKTYLTAYLDPSDFYKVGILASVVTAAVIITLGYVIMRAIGL</sequence>